<protein>
    <submittedName>
        <fullName evidence="7">Crp/Fnr family transcriptional regulator</fullName>
    </submittedName>
</protein>
<dbReference type="Pfam" id="PF00027">
    <property type="entry name" value="cNMP_binding"/>
    <property type="match status" value="1"/>
</dbReference>
<dbReference type="Proteomes" id="UP001622690">
    <property type="component" value="Chromosome"/>
</dbReference>
<dbReference type="InterPro" id="IPR012318">
    <property type="entry name" value="HTH_CRP"/>
</dbReference>
<dbReference type="Gene3D" id="1.10.10.10">
    <property type="entry name" value="Winged helix-like DNA-binding domain superfamily/Winged helix DNA-binding domain"/>
    <property type="match status" value="1"/>
</dbReference>
<evidence type="ECO:0000313" key="8">
    <source>
        <dbReference type="Proteomes" id="UP001622690"/>
    </source>
</evidence>
<organism evidence="7 8">
    <name type="scientific">Streptomyces nigra</name>
    <dbReference type="NCBI Taxonomy" id="1827580"/>
    <lineage>
        <taxon>Bacteria</taxon>
        <taxon>Bacillati</taxon>
        <taxon>Actinomycetota</taxon>
        <taxon>Actinomycetes</taxon>
        <taxon>Kitasatosporales</taxon>
        <taxon>Streptomycetaceae</taxon>
        <taxon>Streptomyces</taxon>
    </lineage>
</organism>
<dbReference type="InterPro" id="IPR036388">
    <property type="entry name" value="WH-like_DNA-bd_sf"/>
</dbReference>
<evidence type="ECO:0000259" key="6">
    <source>
        <dbReference type="PROSITE" id="PS51063"/>
    </source>
</evidence>
<dbReference type="InterPro" id="IPR000595">
    <property type="entry name" value="cNMP-bd_dom"/>
</dbReference>
<dbReference type="PANTHER" id="PTHR24567">
    <property type="entry name" value="CRP FAMILY TRANSCRIPTIONAL REGULATORY PROTEIN"/>
    <property type="match status" value="1"/>
</dbReference>
<dbReference type="InterPro" id="IPR050397">
    <property type="entry name" value="Env_Response_Regulators"/>
</dbReference>
<dbReference type="PROSITE" id="PS50042">
    <property type="entry name" value="CNMP_BINDING_3"/>
    <property type="match status" value="1"/>
</dbReference>
<reference evidence="7 8" key="1">
    <citation type="submission" date="2022-10" db="EMBL/GenBank/DDBJ databases">
        <title>The complete genomes of actinobacterial strains from the NBC collection.</title>
        <authorList>
            <person name="Joergensen T.S."/>
            <person name="Alvarez Arevalo M."/>
            <person name="Sterndorff E.B."/>
            <person name="Faurdal D."/>
            <person name="Vuksanovic O."/>
            <person name="Mourched A.-S."/>
            <person name="Charusanti P."/>
            <person name="Shaw S."/>
            <person name="Blin K."/>
            <person name="Weber T."/>
        </authorList>
    </citation>
    <scope>NUCLEOTIDE SEQUENCE [LARGE SCALE GENOMIC DNA]</scope>
    <source>
        <strain evidence="7 8">NBC_00206</strain>
    </source>
</reference>
<dbReference type="PANTHER" id="PTHR24567:SF74">
    <property type="entry name" value="HTH-TYPE TRANSCRIPTIONAL REGULATOR ARCR"/>
    <property type="match status" value="1"/>
</dbReference>
<feature type="domain" description="Cyclic nucleotide-binding" evidence="5">
    <location>
        <begin position="26"/>
        <end position="146"/>
    </location>
</feature>
<dbReference type="Gene3D" id="2.60.120.10">
    <property type="entry name" value="Jelly Rolls"/>
    <property type="match status" value="1"/>
</dbReference>
<proteinExistence type="predicted"/>
<dbReference type="InterPro" id="IPR018490">
    <property type="entry name" value="cNMP-bd_dom_sf"/>
</dbReference>
<dbReference type="Pfam" id="PF13545">
    <property type="entry name" value="HTH_Crp_2"/>
    <property type="match status" value="1"/>
</dbReference>
<feature type="region of interest" description="Disordered" evidence="4">
    <location>
        <begin position="1"/>
        <end position="29"/>
    </location>
</feature>
<dbReference type="SMART" id="SM00100">
    <property type="entry name" value="cNMP"/>
    <property type="match status" value="1"/>
</dbReference>
<sequence>MGSSGTGRARHGHRQSGAGEWPATSPVGRLGPADRAHLLALGVPVRHPADRVLMREAERTDHVLILLDGLVKVTGHADDDRAALLAVRMRGDLLGELAALDGGPRSATVTTCGPVGTRTVSRAEFLRCLRERPGIAHAVHQSVVAKLRAANTHRVNFVGCDAATRLARVLHHLVMTYGERDGDGAVLRWPITQPELATLAGASEPSVQKALRRLRNDGVITTGYRSIRVDSLARLTAFTHPNE</sequence>
<dbReference type="SUPFAM" id="SSF51206">
    <property type="entry name" value="cAMP-binding domain-like"/>
    <property type="match status" value="1"/>
</dbReference>
<evidence type="ECO:0000256" key="1">
    <source>
        <dbReference type="ARBA" id="ARBA00023015"/>
    </source>
</evidence>
<dbReference type="InterPro" id="IPR014710">
    <property type="entry name" value="RmlC-like_jellyroll"/>
</dbReference>
<keyword evidence="3" id="KW-0804">Transcription</keyword>
<keyword evidence="2" id="KW-0238">DNA-binding</keyword>
<keyword evidence="1" id="KW-0805">Transcription regulation</keyword>
<name>A0ABZ1IWZ7_9ACTN</name>
<feature type="domain" description="HTH crp-type" evidence="6">
    <location>
        <begin position="160"/>
        <end position="233"/>
    </location>
</feature>
<evidence type="ECO:0000259" key="5">
    <source>
        <dbReference type="PROSITE" id="PS50042"/>
    </source>
</evidence>
<dbReference type="InterPro" id="IPR036390">
    <property type="entry name" value="WH_DNA-bd_sf"/>
</dbReference>
<dbReference type="RefSeq" id="WP_210981264.1">
    <property type="nucleotide sequence ID" value="NZ_CP108125.1"/>
</dbReference>
<evidence type="ECO:0000256" key="2">
    <source>
        <dbReference type="ARBA" id="ARBA00023125"/>
    </source>
</evidence>
<dbReference type="PROSITE" id="PS51063">
    <property type="entry name" value="HTH_CRP_2"/>
    <property type="match status" value="1"/>
</dbReference>
<evidence type="ECO:0000256" key="4">
    <source>
        <dbReference type="SAM" id="MobiDB-lite"/>
    </source>
</evidence>
<dbReference type="EMBL" id="CP108125">
    <property type="protein sequence ID" value="WTO83076.1"/>
    <property type="molecule type" value="Genomic_DNA"/>
</dbReference>
<evidence type="ECO:0000313" key="7">
    <source>
        <dbReference type="EMBL" id="WTO83076.1"/>
    </source>
</evidence>
<evidence type="ECO:0000256" key="3">
    <source>
        <dbReference type="ARBA" id="ARBA00023163"/>
    </source>
</evidence>
<dbReference type="SUPFAM" id="SSF46785">
    <property type="entry name" value="Winged helix' DNA-binding domain"/>
    <property type="match status" value="1"/>
</dbReference>
<keyword evidence="8" id="KW-1185">Reference proteome</keyword>
<accession>A0ABZ1IWZ7</accession>
<gene>
    <name evidence="7" type="ORF">OHU27_11850</name>
</gene>
<dbReference type="CDD" id="cd00038">
    <property type="entry name" value="CAP_ED"/>
    <property type="match status" value="1"/>
</dbReference>